<dbReference type="SUPFAM" id="SSF55729">
    <property type="entry name" value="Acyl-CoA N-acyltransferases (Nat)"/>
    <property type="match status" value="1"/>
</dbReference>
<dbReference type="Gene3D" id="3.40.630.30">
    <property type="match status" value="1"/>
</dbReference>
<dbReference type="InterPro" id="IPR000182">
    <property type="entry name" value="GNAT_dom"/>
</dbReference>
<dbReference type="OrthoDB" id="30840at2759"/>
<dbReference type="GeneID" id="9684399"/>
<gene>
    <name evidence="4" type="ORF">MICPUCDRAFT_17487</name>
</gene>
<accession>C1MRZ2</accession>
<evidence type="ECO:0000313" key="5">
    <source>
        <dbReference type="Proteomes" id="UP000001876"/>
    </source>
</evidence>
<dbReference type="InterPro" id="IPR016181">
    <property type="entry name" value="Acyl_CoA_acyltransferase"/>
</dbReference>
<dbReference type="Pfam" id="PF00583">
    <property type="entry name" value="Acetyltransf_1"/>
    <property type="match status" value="1"/>
</dbReference>
<dbReference type="RefSeq" id="XP_003058960.1">
    <property type="nucleotide sequence ID" value="XM_003058914.1"/>
</dbReference>
<keyword evidence="1" id="KW-0808">Transferase</keyword>
<sequence length="203" mass="21777">MPLDARDATGYEPADASTAFFRPATAEDIPLVAEIEQCSYPADEAASPDALAYRQAHAGEFFLVGVAASEESPGEDEIVSYVCGTLTMADALTHESMTTHEPAGSTLCVHSVVVEGARRRKQIGTRTLRAYVRVVCERSPAVEKIVLLCKRELIGFYEGCGFKMVGPSDVEHGADQWYEMSQSTAFARAVFASAAEEGEGGES</sequence>
<dbReference type="AlphaFoldDB" id="C1MRZ2"/>
<evidence type="ECO:0000259" key="3">
    <source>
        <dbReference type="PROSITE" id="PS51186"/>
    </source>
</evidence>
<dbReference type="InterPro" id="IPR051635">
    <property type="entry name" value="SNAT-like"/>
</dbReference>
<evidence type="ECO:0000313" key="4">
    <source>
        <dbReference type="EMBL" id="EEH57415.1"/>
    </source>
</evidence>
<dbReference type="KEGG" id="mpp:MICPUCDRAFT_17487"/>
<dbReference type="STRING" id="564608.C1MRZ2"/>
<dbReference type="OMA" id="IHLMCKE"/>
<dbReference type="Proteomes" id="UP000001876">
    <property type="component" value="Unassembled WGS sequence"/>
</dbReference>
<keyword evidence="2" id="KW-0012">Acyltransferase</keyword>
<organism evidence="5">
    <name type="scientific">Micromonas pusilla (strain CCMP1545)</name>
    <name type="common">Picoplanktonic green alga</name>
    <dbReference type="NCBI Taxonomy" id="564608"/>
    <lineage>
        <taxon>Eukaryota</taxon>
        <taxon>Viridiplantae</taxon>
        <taxon>Chlorophyta</taxon>
        <taxon>Mamiellophyceae</taxon>
        <taxon>Mamiellales</taxon>
        <taxon>Mamiellaceae</taxon>
        <taxon>Micromonas</taxon>
    </lineage>
</organism>
<dbReference type="GO" id="GO:0008080">
    <property type="term" value="F:N-acetyltransferase activity"/>
    <property type="evidence" value="ECO:0007669"/>
    <property type="project" value="UniProtKB-ARBA"/>
</dbReference>
<dbReference type="PANTHER" id="PTHR10908:SF0">
    <property type="entry name" value="SEROTONIN N-ACETYLTRANSFERASE"/>
    <property type="match status" value="1"/>
</dbReference>
<reference evidence="4 5" key="1">
    <citation type="journal article" date="2009" name="Science">
        <title>Green evolution and dynamic adaptations revealed by genomes of the marine picoeukaryotes Micromonas.</title>
        <authorList>
            <person name="Worden A.Z."/>
            <person name="Lee J.H."/>
            <person name="Mock T."/>
            <person name="Rouze P."/>
            <person name="Simmons M.P."/>
            <person name="Aerts A.L."/>
            <person name="Allen A.E."/>
            <person name="Cuvelier M.L."/>
            <person name="Derelle E."/>
            <person name="Everett M.V."/>
            <person name="Foulon E."/>
            <person name="Grimwood J."/>
            <person name="Gundlach H."/>
            <person name="Henrissat B."/>
            <person name="Napoli C."/>
            <person name="McDonald S.M."/>
            <person name="Parker M.S."/>
            <person name="Rombauts S."/>
            <person name="Salamov A."/>
            <person name="Von Dassow P."/>
            <person name="Badger J.H."/>
            <person name="Coutinho P.M."/>
            <person name="Demir E."/>
            <person name="Dubchak I."/>
            <person name="Gentemann C."/>
            <person name="Eikrem W."/>
            <person name="Gready J.E."/>
            <person name="John U."/>
            <person name="Lanier W."/>
            <person name="Lindquist E.A."/>
            <person name="Lucas S."/>
            <person name="Mayer K.F."/>
            <person name="Moreau H."/>
            <person name="Not F."/>
            <person name="Otillar R."/>
            <person name="Panaud O."/>
            <person name="Pangilinan J."/>
            <person name="Paulsen I."/>
            <person name="Piegu B."/>
            <person name="Poliakov A."/>
            <person name="Robbens S."/>
            <person name="Schmutz J."/>
            <person name="Toulza E."/>
            <person name="Wyss T."/>
            <person name="Zelensky A."/>
            <person name="Zhou K."/>
            <person name="Armbrust E.V."/>
            <person name="Bhattacharya D."/>
            <person name="Goodenough U.W."/>
            <person name="Van de Peer Y."/>
            <person name="Grigoriev I.V."/>
        </authorList>
    </citation>
    <scope>NUCLEOTIDE SEQUENCE [LARGE SCALE GENOMIC DNA]</scope>
    <source>
        <strain evidence="4 5">CCMP1545</strain>
    </source>
</reference>
<name>C1MRZ2_MICPC</name>
<feature type="domain" description="N-acetyltransferase" evidence="3">
    <location>
        <begin position="19"/>
        <end position="185"/>
    </location>
</feature>
<dbReference type="eggNOG" id="KOG4144">
    <property type="taxonomic scope" value="Eukaryota"/>
</dbReference>
<proteinExistence type="predicted"/>
<evidence type="ECO:0000256" key="2">
    <source>
        <dbReference type="ARBA" id="ARBA00023315"/>
    </source>
</evidence>
<evidence type="ECO:0000256" key="1">
    <source>
        <dbReference type="ARBA" id="ARBA00022679"/>
    </source>
</evidence>
<protein>
    <submittedName>
        <fullName evidence="4">Predicted protein</fullName>
    </submittedName>
</protein>
<keyword evidence="5" id="KW-1185">Reference proteome</keyword>
<dbReference type="PANTHER" id="PTHR10908">
    <property type="entry name" value="SEROTONIN N-ACETYLTRANSFERASE"/>
    <property type="match status" value="1"/>
</dbReference>
<dbReference type="EMBL" id="GG663739">
    <property type="protein sequence ID" value="EEH57415.1"/>
    <property type="molecule type" value="Genomic_DNA"/>
</dbReference>
<dbReference type="PROSITE" id="PS51186">
    <property type="entry name" value="GNAT"/>
    <property type="match status" value="1"/>
</dbReference>